<reference evidence="10" key="1">
    <citation type="submission" date="2013-07" db="EMBL/GenBank/DDBJ databases">
        <authorList>
            <consortium name="The Broad Institute Genome Sequencing Platform"/>
            <person name="Cuomo C."/>
            <person name="Litvintseva A."/>
            <person name="Chen Y."/>
            <person name="Heitman J."/>
            <person name="Sun S."/>
            <person name="Springer D."/>
            <person name="Dromer F."/>
            <person name="Young S.K."/>
            <person name="Zeng Q."/>
            <person name="Gargeya S."/>
            <person name="Fitzgerald M."/>
            <person name="Abouelleil A."/>
            <person name="Alvarado L."/>
            <person name="Berlin A.M."/>
            <person name="Chapman S.B."/>
            <person name="Dewar J."/>
            <person name="Goldberg J."/>
            <person name="Griggs A."/>
            <person name="Gujja S."/>
            <person name="Hansen M."/>
            <person name="Howarth C."/>
            <person name="Imamovic A."/>
            <person name="Larimer J."/>
            <person name="McCowan C."/>
            <person name="Murphy C."/>
            <person name="Pearson M."/>
            <person name="Priest M."/>
            <person name="Roberts A."/>
            <person name="Saif S."/>
            <person name="Shea T."/>
            <person name="Sykes S."/>
            <person name="Wortman J."/>
            <person name="Nusbaum C."/>
            <person name="Birren B."/>
        </authorList>
    </citation>
    <scope>NUCLEOTIDE SEQUENCE</scope>
    <source>
        <strain evidence="10">CBS 10118</strain>
    </source>
</reference>
<dbReference type="PANTHER" id="PTHR22851:SF0">
    <property type="entry name" value="DDB1- AND CUL4-ASSOCIATED FACTOR 13"/>
    <property type="match status" value="1"/>
</dbReference>
<comment type="similarity">
    <text evidence="2">Belongs to the WD repeat DCAF13/WDSOF1 family.</text>
</comment>
<dbReference type="SUPFAM" id="SSF50978">
    <property type="entry name" value="WD40 repeat-like"/>
    <property type="match status" value="1"/>
</dbReference>
<feature type="region of interest" description="Disordered" evidence="8">
    <location>
        <begin position="466"/>
        <end position="503"/>
    </location>
</feature>
<organism evidence="10 11">
    <name type="scientific">Kwoniella bestiolae CBS 10118</name>
    <dbReference type="NCBI Taxonomy" id="1296100"/>
    <lineage>
        <taxon>Eukaryota</taxon>
        <taxon>Fungi</taxon>
        <taxon>Dikarya</taxon>
        <taxon>Basidiomycota</taxon>
        <taxon>Agaricomycotina</taxon>
        <taxon>Tremellomycetes</taxon>
        <taxon>Tremellales</taxon>
        <taxon>Cryptococcaceae</taxon>
        <taxon>Kwoniella</taxon>
    </lineage>
</organism>
<keyword evidence="4" id="KW-0677">Repeat</keyword>
<protein>
    <recommendedName>
        <fullName evidence="9">Sof1-like protein domain-containing protein</fullName>
    </recommendedName>
</protein>
<dbReference type="InterPro" id="IPR051733">
    <property type="entry name" value="WD_repeat_DCAF13/WDSOF1"/>
</dbReference>
<dbReference type="PANTHER" id="PTHR22851">
    <property type="entry name" value="U3 SMALL NUCLEOLAR RNA U3 SNORNA ASSOCIATED PROTEIN"/>
    <property type="match status" value="1"/>
</dbReference>
<keyword evidence="5" id="KW-0539">Nucleus</keyword>
<feature type="compositionally biased region" description="Basic and acidic residues" evidence="8">
    <location>
        <begin position="466"/>
        <end position="480"/>
    </location>
</feature>
<feature type="compositionally biased region" description="Basic and acidic residues" evidence="8">
    <location>
        <begin position="489"/>
        <end position="503"/>
    </location>
</feature>
<dbReference type="InterPro" id="IPR036322">
    <property type="entry name" value="WD40_repeat_dom_sf"/>
</dbReference>
<dbReference type="Proteomes" id="UP000092730">
    <property type="component" value="Chromosome 1"/>
</dbReference>
<evidence type="ECO:0000313" key="10">
    <source>
        <dbReference type="EMBL" id="WVW80897.1"/>
    </source>
</evidence>
<feature type="region of interest" description="Disordered" evidence="8">
    <location>
        <begin position="1"/>
        <end position="32"/>
    </location>
</feature>
<feature type="domain" description="Sof1-like protein" evidence="9">
    <location>
        <begin position="412"/>
        <end position="498"/>
    </location>
</feature>
<evidence type="ECO:0000259" key="9">
    <source>
        <dbReference type="Pfam" id="PF04158"/>
    </source>
</evidence>
<dbReference type="RefSeq" id="XP_019051134.2">
    <property type="nucleotide sequence ID" value="XM_019188256.2"/>
</dbReference>
<dbReference type="GeneID" id="30205982"/>
<evidence type="ECO:0000256" key="1">
    <source>
        <dbReference type="ARBA" id="ARBA00004604"/>
    </source>
</evidence>
<dbReference type="InterPro" id="IPR020472">
    <property type="entry name" value="WD40_PAC1"/>
</dbReference>
<evidence type="ECO:0000313" key="11">
    <source>
        <dbReference type="Proteomes" id="UP000092730"/>
    </source>
</evidence>
<dbReference type="InterPro" id="IPR007287">
    <property type="entry name" value="Sof1"/>
</dbReference>
<evidence type="ECO:0000256" key="6">
    <source>
        <dbReference type="ARBA" id="ARBA00023274"/>
    </source>
</evidence>
<dbReference type="Pfam" id="PF04158">
    <property type="entry name" value="Sof1"/>
    <property type="match status" value="1"/>
</dbReference>
<dbReference type="KEGG" id="kbi:30205982"/>
<dbReference type="PROSITE" id="PS50294">
    <property type="entry name" value="WD_REPEATS_REGION"/>
    <property type="match status" value="2"/>
</dbReference>
<keyword evidence="11" id="KW-1185">Reference proteome</keyword>
<dbReference type="InterPro" id="IPR001680">
    <property type="entry name" value="WD40_rpt"/>
</dbReference>
<accession>A0AAJ8K550</accession>
<dbReference type="AlphaFoldDB" id="A0AAJ8K550"/>
<dbReference type="InterPro" id="IPR015943">
    <property type="entry name" value="WD40/YVTN_repeat-like_dom_sf"/>
</dbReference>
<keyword evidence="6" id="KW-0687">Ribonucleoprotein</keyword>
<evidence type="ECO:0000256" key="7">
    <source>
        <dbReference type="PROSITE-ProRule" id="PRU00221"/>
    </source>
</evidence>
<keyword evidence="3 7" id="KW-0853">WD repeat</keyword>
<dbReference type="GO" id="GO:0032040">
    <property type="term" value="C:small-subunit processome"/>
    <property type="evidence" value="ECO:0007669"/>
    <property type="project" value="TreeGrafter"/>
</dbReference>
<dbReference type="Gene3D" id="2.130.10.10">
    <property type="entry name" value="YVTN repeat-like/Quinoprotein amine dehydrogenase"/>
    <property type="match status" value="2"/>
</dbReference>
<dbReference type="SMART" id="SM00320">
    <property type="entry name" value="WD40"/>
    <property type="match status" value="7"/>
</dbReference>
<feature type="compositionally biased region" description="Basic and acidic residues" evidence="8">
    <location>
        <begin position="1"/>
        <end position="10"/>
    </location>
</feature>
<proteinExistence type="inferred from homology"/>
<evidence type="ECO:0000256" key="2">
    <source>
        <dbReference type="ARBA" id="ARBA00005649"/>
    </source>
</evidence>
<dbReference type="PRINTS" id="PR00320">
    <property type="entry name" value="GPROTEINBRPT"/>
</dbReference>
<evidence type="ECO:0000256" key="8">
    <source>
        <dbReference type="SAM" id="MobiDB-lite"/>
    </source>
</evidence>
<dbReference type="Pfam" id="PF00400">
    <property type="entry name" value="WD40"/>
    <property type="match status" value="2"/>
</dbReference>
<dbReference type="PROSITE" id="PS50082">
    <property type="entry name" value="WD_REPEATS_2"/>
    <property type="match status" value="2"/>
</dbReference>
<sequence>MISRSLDDHLPSSSTAPHPLQRNLAPHLHPFQKPREYTRAMTAVKMDRMFAKPFVDALGGHQDGVYCLGKDSRRVGVVAGGGGDGEVIVHSLTLRRPLLKIPNAHKGMVGGICWTSEARDGKRGMITAGKLDGTIKIWRSEAFAPGLRDKELFEGSEFASGSGSTSQDILDSAGAIGEMGYDEEEGGGLNLDASKRDKLGESMEPTMVYTNKNGFNGIDHHRTDQVFATASNTVQIWDENRSAALSNLQFGSTMETVNKVKFNQSETSVLASVGNDRTMCLYDIRTGKAERRIVMQFVSNDVSWCPTLPTMMLLASEDHNLYTFDIRNLNSPSQIYKGHVGGVMGCDWSPTGEEFVSGSYDRTVRLWNRESGKSRDVYHTKRMQRVFDVTYTPTADFVLSASDDGNVRIWKSNASKKLGVVSTKERQSIEHRQKLIERYSAEKGVRSIKDRRHVPQSIHNATKLKREMIESRKVKEDRRREHSRKGREKPKAERKKAVIVEQK</sequence>
<evidence type="ECO:0000256" key="5">
    <source>
        <dbReference type="ARBA" id="ARBA00023242"/>
    </source>
</evidence>
<feature type="repeat" description="WD" evidence="7">
    <location>
        <begin position="336"/>
        <end position="377"/>
    </location>
</feature>
<feature type="repeat" description="WD" evidence="7">
    <location>
        <begin position="379"/>
        <end position="420"/>
    </location>
</feature>
<dbReference type="EMBL" id="CP144541">
    <property type="protein sequence ID" value="WVW80897.1"/>
    <property type="molecule type" value="Genomic_DNA"/>
</dbReference>
<comment type="subcellular location">
    <subcellularLocation>
        <location evidence="1">Nucleus</location>
        <location evidence="1">Nucleolus</location>
    </subcellularLocation>
</comment>
<evidence type="ECO:0000256" key="3">
    <source>
        <dbReference type="ARBA" id="ARBA00022574"/>
    </source>
</evidence>
<dbReference type="GO" id="GO:0000462">
    <property type="term" value="P:maturation of SSU-rRNA from tricistronic rRNA transcript (SSU-rRNA, 5.8S rRNA, LSU-rRNA)"/>
    <property type="evidence" value="ECO:0007669"/>
    <property type="project" value="TreeGrafter"/>
</dbReference>
<gene>
    <name evidence="10" type="ORF">I302_102888</name>
</gene>
<evidence type="ECO:0000256" key="4">
    <source>
        <dbReference type="ARBA" id="ARBA00022737"/>
    </source>
</evidence>
<name>A0AAJ8K550_9TREE</name>
<reference evidence="10" key="2">
    <citation type="submission" date="2024-02" db="EMBL/GenBank/DDBJ databases">
        <title>Comparative genomics of Cryptococcus and Kwoniella reveals pathogenesis evolution and contrasting modes of karyotype evolution via chromosome fusion or intercentromeric recombination.</title>
        <authorList>
            <person name="Coelho M.A."/>
            <person name="David-Palma M."/>
            <person name="Shea T."/>
            <person name="Bowers K."/>
            <person name="McGinley-Smith S."/>
            <person name="Mohammad A.W."/>
            <person name="Gnirke A."/>
            <person name="Yurkov A.M."/>
            <person name="Nowrousian M."/>
            <person name="Sun S."/>
            <person name="Cuomo C.A."/>
            <person name="Heitman J."/>
        </authorList>
    </citation>
    <scope>NUCLEOTIDE SEQUENCE</scope>
    <source>
        <strain evidence="10">CBS 10118</strain>
    </source>
</reference>